<accession>A0A165FLQ0</accession>
<dbReference type="Gene3D" id="3.30.450.30">
    <property type="entry name" value="Dynein light chain 2a, cytoplasmic"/>
    <property type="match status" value="1"/>
</dbReference>
<dbReference type="OMA" id="NIWSTYE"/>
<dbReference type="InParanoid" id="A0A165FLQ0"/>
<evidence type="ECO:0000313" key="2">
    <source>
        <dbReference type="EMBL" id="KZF21125.1"/>
    </source>
</evidence>
<proteinExistence type="predicted"/>
<dbReference type="GeneID" id="28894570"/>
<dbReference type="AlphaFoldDB" id="A0A165FLQ0"/>
<evidence type="ECO:0000256" key="1">
    <source>
        <dbReference type="SAM" id="MobiDB-lite"/>
    </source>
</evidence>
<feature type="region of interest" description="Disordered" evidence="1">
    <location>
        <begin position="119"/>
        <end position="181"/>
    </location>
</feature>
<name>A0A165FLQ0_XYLHT</name>
<reference evidence="2 3" key="1">
    <citation type="journal article" date="2016" name="Fungal Biol.">
        <title>The genome of Xylona heveae provides a window into fungal endophytism.</title>
        <authorList>
            <person name="Gazis R."/>
            <person name="Kuo A."/>
            <person name="Riley R."/>
            <person name="LaButti K."/>
            <person name="Lipzen A."/>
            <person name="Lin J."/>
            <person name="Amirebrahimi M."/>
            <person name="Hesse C.N."/>
            <person name="Spatafora J.W."/>
            <person name="Henrissat B."/>
            <person name="Hainaut M."/>
            <person name="Grigoriev I.V."/>
            <person name="Hibbett D.S."/>
        </authorList>
    </citation>
    <scope>NUCLEOTIDE SEQUENCE [LARGE SCALE GENOMIC DNA]</scope>
    <source>
        <strain evidence="2 3">TC161</strain>
    </source>
</reference>
<dbReference type="OrthoDB" id="3924760at2759"/>
<evidence type="ECO:0008006" key="4">
    <source>
        <dbReference type="Google" id="ProtNLM"/>
    </source>
</evidence>
<dbReference type="Proteomes" id="UP000076632">
    <property type="component" value="Unassembled WGS sequence"/>
</dbReference>
<dbReference type="RefSeq" id="XP_018186680.1">
    <property type="nucleotide sequence ID" value="XM_018329433.1"/>
</dbReference>
<protein>
    <recommendedName>
        <fullName evidence="4">Roadblock/LAMTOR2 domain-containing protein</fullName>
    </recommendedName>
</protein>
<feature type="compositionally biased region" description="Polar residues" evidence="1">
    <location>
        <begin position="163"/>
        <end position="175"/>
    </location>
</feature>
<dbReference type="EMBL" id="KV407461">
    <property type="protein sequence ID" value="KZF21125.1"/>
    <property type="molecule type" value="Genomic_DNA"/>
</dbReference>
<sequence length="212" mass="22451">MLKSKNIQKLLSQNTCPLYPEIFILTPSGILVGNSTPANVKTLRDHAALASTIWNQYATAALNGSFHNALQPAERATASQDRTLETLCVETTEMNICVRQIMPQLLLCLMGPRYKPGMPIPTTHASRGEASGANAGASSSSGASATSPEASAADSHAAVRTEVTAQGLSPEASAQRQDDLKQGSMHIVKCKAEALAKYLAEKLEGFTMPPDV</sequence>
<feature type="compositionally biased region" description="Low complexity" evidence="1">
    <location>
        <begin position="128"/>
        <end position="155"/>
    </location>
</feature>
<gene>
    <name evidence="2" type="ORF">L228DRAFT_166762</name>
</gene>
<evidence type="ECO:0000313" key="3">
    <source>
        <dbReference type="Proteomes" id="UP000076632"/>
    </source>
</evidence>
<dbReference type="STRING" id="1328760.A0A165FLQ0"/>
<keyword evidence="3" id="KW-1185">Reference proteome</keyword>
<organism evidence="2 3">
    <name type="scientific">Xylona heveae (strain CBS 132557 / TC161)</name>
    <dbReference type="NCBI Taxonomy" id="1328760"/>
    <lineage>
        <taxon>Eukaryota</taxon>
        <taxon>Fungi</taxon>
        <taxon>Dikarya</taxon>
        <taxon>Ascomycota</taxon>
        <taxon>Pezizomycotina</taxon>
        <taxon>Xylonomycetes</taxon>
        <taxon>Xylonales</taxon>
        <taxon>Xylonaceae</taxon>
        <taxon>Xylona</taxon>
    </lineage>
</organism>